<dbReference type="InterPro" id="IPR004090">
    <property type="entry name" value="Chemotax_Me-accpt_rcpt"/>
</dbReference>
<evidence type="ECO:0000313" key="9">
    <source>
        <dbReference type="Proteomes" id="UP000610594"/>
    </source>
</evidence>
<evidence type="ECO:0000259" key="6">
    <source>
        <dbReference type="PROSITE" id="PS50111"/>
    </source>
</evidence>
<feature type="domain" description="HAMP" evidence="7">
    <location>
        <begin position="232"/>
        <end position="284"/>
    </location>
</feature>
<evidence type="ECO:0000256" key="4">
    <source>
        <dbReference type="SAM" id="MobiDB-lite"/>
    </source>
</evidence>
<feature type="compositionally biased region" description="Basic residues" evidence="4">
    <location>
        <begin position="547"/>
        <end position="560"/>
    </location>
</feature>
<evidence type="ECO:0000313" key="8">
    <source>
        <dbReference type="EMBL" id="NHZ62541.1"/>
    </source>
</evidence>
<keyword evidence="1" id="KW-0145">Chemotaxis</keyword>
<evidence type="ECO:0000256" key="5">
    <source>
        <dbReference type="SAM" id="Phobius"/>
    </source>
</evidence>
<dbReference type="PRINTS" id="PR00260">
    <property type="entry name" value="CHEMTRNSDUCR"/>
</dbReference>
<comment type="similarity">
    <text evidence="2">Belongs to the methyl-accepting chemotaxis (MCP) protein family.</text>
</comment>
<keyword evidence="9" id="KW-1185">Reference proteome</keyword>
<comment type="caution">
    <text evidence="8">The sequence shown here is derived from an EMBL/GenBank/DDBJ whole genome shotgun (WGS) entry which is preliminary data.</text>
</comment>
<keyword evidence="5" id="KW-0812">Transmembrane</keyword>
<feature type="transmembrane region" description="Helical" evidence="5">
    <location>
        <begin position="205"/>
        <end position="226"/>
    </location>
</feature>
<dbReference type="PANTHER" id="PTHR43531:SF11">
    <property type="entry name" value="METHYL-ACCEPTING CHEMOTAXIS PROTEIN 3"/>
    <property type="match status" value="1"/>
</dbReference>
<dbReference type="PROSITE" id="PS50111">
    <property type="entry name" value="CHEMOTAXIS_TRANSDUC_2"/>
    <property type="match status" value="1"/>
</dbReference>
<dbReference type="PANTHER" id="PTHR43531">
    <property type="entry name" value="PROTEIN ICFG"/>
    <property type="match status" value="1"/>
</dbReference>
<dbReference type="Pfam" id="PF00015">
    <property type="entry name" value="MCPsignal"/>
    <property type="match status" value="1"/>
</dbReference>
<evidence type="ECO:0000256" key="1">
    <source>
        <dbReference type="ARBA" id="ARBA00022500"/>
    </source>
</evidence>
<feature type="domain" description="Methyl-accepting transducer" evidence="6">
    <location>
        <begin position="289"/>
        <end position="518"/>
    </location>
</feature>
<evidence type="ECO:0000256" key="2">
    <source>
        <dbReference type="ARBA" id="ARBA00029447"/>
    </source>
</evidence>
<dbReference type="InterPro" id="IPR004089">
    <property type="entry name" value="MCPsignal_dom"/>
</dbReference>
<dbReference type="PROSITE" id="PS50885">
    <property type="entry name" value="HAMP"/>
    <property type="match status" value="1"/>
</dbReference>
<keyword evidence="3" id="KW-0807">Transducer</keyword>
<reference evidence="8 9" key="1">
    <citation type="submission" date="2019-10" db="EMBL/GenBank/DDBJ databases">
        <title>Taxonomy of Antarctic Massilia spp.: description of Massilia rubra sp. nov., Massilia aquatica sp. nov., Massilia mucilaginosa sp. nov., Massilia frigida sp. nov. isolated from streams, lakes and regoliths.</title>
        <authorList>
            <person name="Holochova P."/>
            <person name="Sedlacek I."/>
            <person name="Kralova S."/>
            <person name="Maslanova I."/>
            <person name="Busse H.-J."/>
            <person name="Stankova E."/>
            <person name="Vrbovska V."/>
            <person name="Kovarovic V."/>
            <person name="Bartak M."/>
            <person name="Svec P."/>
            <person name="Pantucek R."/>
        </authorList>
    </citation>
    <scope>NUCLEOTIDE SEQUENCE [LARGE SCALE GENOMIC DNA]</scope>
    <source>
        <strain evidence="8 9">CCM 8694</strain>
    </source>
</reference>
<keyword evidence="5" id="KW-0472">Membrane</keyword>
<protein>
    <submittedName>
        <fullName evidence="8">HAMP domain-containing protein</fullName>
    </submittedName>
</protein>
<dbReference type="InterPro" id="IPR051310">
    <property type="entry name" value="MCP_chemotaxis"/>
</dbReference>
<dbReference type="EMBL" id="WHJF01000019">
    <property type="protein sequence ID" value="NHZ62541.1"/>
    <property type="molecule type" value="Genomic_DNA"/>
</dbReference>
<evidence type="ECO:0000259" key="7">
    <source>
        <dbReference type="PROSITE" id="PS50885"/>
    </source>
</evidence>
<dbReference type="InterPro" id="IPR003660">
    <property type="entry name" value="HAMP_dom"/>
</dbReference>
<accession>A0ABX0MQ82</accession>
<organism evidence="8 9">
    <name type="scientific">Massilia genomosp. 1</name>
    <dbReference type="NCBI Taxonomy" id="2609280"/>
    <lineage>
        <taxon>Bacteria</taxon>
        <taxon>Pseudomonadati</taxon>
        <taxon>Pseudomonadota</taxon>
        <taxon>Betaproteobacteria</taxon>
        <taxon>Burkholderiales</taxon>
        <taxon>Oxalobacteraceae</taxon>
        <taxon>Telluria group</taxon>
        <taxon>Massilia</taxon>
    </lineage>
</organism>
<dbReference type="SUPFAM" id="SSF58104">
    <property type="entry name" value="Methyl-accepting chemotaxis protein (MCP) signaling domain"/>
    <property type="match status" value="1"/>
</dbReference>
<gene>
    <name evidence="8" type="ORF">F1735_09510</name>
</gene>
<dbReference type="Gene3D" id="1.10.287.950">
    <property type="entry name" value="Methyl-accepting chemotaxis protein"/>
    <property type="match status" value="1"/>
</dbReference>
<feature type="region of interest" description="Disordered" evidence="4">
    <location>
        <begin position="528"/>
        <end position="560"/>
    </location>
</feature>
<proteinExistence type="inferred from homology"/>
<keyword evidence="5" id="KW-1133">Transmembrane helix</keyword>
<name>A0ABX0MQ82_9BURK</name>
<sequence length="560" mass="57976">MCCALATWPWKPASTSTDMLARLRIGPKLLLAPCMVLLLLVASSGSAWHAMARQNQALGIVVNERAARIREAGELASELQQVHARMYQLLTWIGASFSAPRIDGLGQDIYRRHAAIEHRFAALARRGGGHGPEQRFIAQAGAAHATYVRAILEVIEFSPVDHSMSANAMSKAEQAFAVVAQRLAELARFEQELSEQACSRAAADLAAWSVLLPLLVALALAATLGISMLVRRALLRGVAGISEAAGELAGGKLTPKNRSYRRDEIGDSARTLDAAVGALNATLKSMLASARSIDTASRDIATGSAGLSTHARAQAGVLRRAAGTVGELGAAAGVAQEGARGANRLADEASMQALCGGGVLDRLVLSMAALRASAQRMAQVVGVIDKLACQTNALALNAAREAARIGEQGSGFAAVAGEVRTLAQRTAGAAQEIEVLIAHALAGIDGGSAIASEAGARMAGIAQSVQQVGEMVGRIGQASVDQAGVIGAVSKAIVEIDQMTRHNAVLVKEAAAAARRLQGQASSLSTALGGFELDESGPEMTGPPRKAAPHLRLASRRPSL</sequence>
<dbReference type="SMART" id="SM00283">
    <property type="entry name" value="MA"/>
    <property type="match status" value="1"/>
</dbReference>
<dbReference type="Proteomes" id="UP000610594">
    <property type="component" value="Unassembled WGS sequence"/>
</dbReference>
<evidence type="ECO:0000256" key="3">
    <source>
        <dbReference type="PROSITE-ProRule" id="PRU00284"/>
    </source>
</evidence>